<evidence type="ECO:0000256" key="1">
    <source>
        <dbReference type="SAM" id="Phobius"/>
    </source>
</evidence>
<keyword evidence="1" id="KW-0472">Membrane</keyword>
<keyword evidence="1" id="KW-1133">Transmembrane helix</keyword>
<feature type="transmembrane region" description="Helical" evidence="1">
    <location>
        <begin position="25"/>
        <end position="51"/>
    </location>
</feature>
<organism evidence="2 3">
    <name type="scientific">Kroppenstedtia eburnea</name>
    <dbReference type="NCBI Taxonomy" id="714067"/>
    <lineage>
        <taxon>Bacteria</taxon>
        <taxon>Bacillati</taxon>
        <taxon>Bacillota</taxon>
        <taxon>Bacilli</taxon>
        <taxon>Bacillales</taxon>
        <taxon>Thermoactinomycetaceae</taxon>
        <taxon>Kroppenstedtia</taxon>
    </lineage>
</organism>
<dbReference type="AlphaFoldDB" id="A0A1N7PCP7"/>
<dbReference type="EMBL" id="FTOD01000012">
    <property type="protein sequence ID" value="SIT08338.1"/>
    <property type="molecule type" value="Genomic_DNA"/>
</dbReference>
<dbReference type="RefSeq" id="WP_040387472.1">
    <property type="nucleotide sequence ID" value="NZ_CP048103.1"/>
</dbReference>
<keyword evidence="1" id="KW-0812">Transmembrane</keyword>
<gene>
    <name evidence="2" type="ORF">SAMN05421790_11214</name>
</gene>
<accession>A0A1N7PCP7</accession>
<dbReference type="InterPro" id="IPR006938">
    <property type="entry name" value="DUF624"/>
</dbReference>
<feature type="transmembrane region" description="Helical" evidence="1">
    <location>
        <begin position="111"/>
        <end position="135"/>
    </location>
</feature>
<feature type="transmembrane region" description="Helical" evidence="1">
    <location>
        <begin position="78"/>
        <end position="99"/>
    </location>
</feature>
<evidence type="ECO:0000313" key="3">
    <source>
        <dbReference type="Proteomes" id="UP000186795"/>
    </source>
</evidence>
<dbReference type="Pfam" id="PF04854">
    <property type="entry name" value="DUF624"/>
    <property type="match status" value="1"/>
</dbReference>
<protein>
    <submittedName>
        <fullName evidence="2">Uncharacterized membrane protein YesL</fullName>
    </submittedName>
</protein>
<feature type="transmembrane region" description="Helical" evidence="1">
    <location>
        <begin position="180"/>
        <end position="198"/>
    </location>
</feature>
<keyword evidence="3" id="KW-1185">Reference proteome</keyword>
<dbReference type="Proteomes" id="UP000186795">
    <property type="component" value="Unassembled WGS sequence"/>
</dbReference>
<reference evidence="3" key="1">
    <citation type="submission" date="2017-01" db="EMBL/GenBank/DDBJ databases">
        <authorList>
            <person name="Varghese N."/>
            <person name="Submissions S."/>
        </authorList>
    </citation>
    <scope>NUCLEOTIDE SEQUENCE [LARGE SCALE GENOMIC DNA]</scope>
    <source>
        <strain evidence="3">DSM 45196</strain>
    </source>
</reference>
<name>A0A1N7PCP7_9BACL</name>
<sequence>MEFGKTSGMLFTICEWITRLAYVNLLWLLFSAAGMFVWGIMPSTVALFTVVRKWLLKETGIPVWNTFWKTYRKEFLRANLLGLLLLIPAVLVAIDLMFLKTVAGPLQIALFIPLWTLILCYLLTLLFLFPVYVHYRAGMIDSIKYSWFHAVLNPHRSVIMLVAVAAVIFLNLYMTALIPFFSGVMIAAVLMTGGYHSFNRIKRKTVTQN</sequence>
<feature type="transmembrane region" description="Helical" evidence="1">
    <location>
        <begin position="156"/>
        <end position="174"/>
    </location>
</feature>
<evidence type="ECO:0000313" key="2">
    <source>
        <dbReference type="EMBL" id="SIT08338.1"/>
    </source>
</evidence>
<proteinExistence type="predicted"/>